<dbReference type="AlphaFoldDB" id="A0A841HQ76"/>
<dbReference type="GO" id="GO:0030255">
    <property type="term" value="P:protein secretion by the type IV secretion system"/>
    <property type="evidence" value="ECO:0007669"/>
    <property type="project" value="InterPro"/>
</dbReference>
<keyword evidence="3 5" id="KW-1133">Transmembrane helix</keyword>
<dbReference type="Pfam" id="PF04610">
    <property type="entry name" value="TrbL"/>
    <property type="match status" value="1"/>
</dbReference>
<feature type="transmembrane region" description="Helical" evidence="5">
    <location>
        <begin position="34"/>
        <end position="52"/>
    </location>
</feature>
<name>A0A841HQ76_9GAMM</name>
<feature type="transmembrane region" description="Helical" evidence="5">
    <location>
        <begin position="256"/>
        <end position="280"/>
    </location>
</feature>
<evidence type="ECO:0000256" key="4">
    <source>
        <dbReference type="ARBA" id="ARBA00023136"/>
    </source>
</evidence>
<feature type="transmembrane region" description="Helical" evidence="5">
    <location>
        <begin position="229"/>
        <end position="250"/>
    </location>
</feature>
<dbReference type="Proteomes" id="UP000588068">
    <property type="component" value="Unassembled WGS sequence"/>
</dbReference>
<gene>
    <name evidence="6" type="ORF">HNQ60_003903</name>
</gene>
<proteinExistence type="predicted"/>
<evidence type="ECO:0000256" key="3">
    <source>
        <dbReference type="ARBA" id="ARBA00022989"/>
    </source>
</evidence>
<comment type="caution">
    <text evidence="6">The sequence shown here is derived from an EMBL/GenBank/DDBJ whole genome shotgun (WGS) entry which is preliminary data.</text>
</comment>
<sequence>MGFFAEFNAWLTRILATYISDNTARMAAVLEPTIVTLAILYVVIWGYLHLVGKIEEPFITGVKRLVVLAVILGASLSLWLYNPVIVDTFFNAPTQLAAAAIGGYDSVSAVDGILLRGGDAGYLLIQKGGILDGNFSYYLAGFAVHLIVGLTVIYTVFLLTLSRIALSVLLALGPLFIALLFFETTKRFFESWIAQMANYAFISILTVLVAALMLNVLSSAAQQAASAGGGIQIAHAVRLCLAAGLTFLVMRQVMPMAAGLASGLALSTFGAMSAAIAWGFGTATRGGGQFLRGLADRETTRWDSLSRKAGHYARRGVGAGVGRLTRGWRENTIRPR</sequence>
<dbReference type="GO" id="GO:0016020">
    <property type="term" value="C:membrane"/>
    <property type="evidence" value="ECO:0007669"/>
    <property type="project" value="UniProtKB-SubCell"/>
</dbReference>
<feature type="transmembrane region" description="Helical" evidence="5">
    <location>
        <begin position="135"/>
        <end position="157"/>
    </location>
</feature>
<protein>
    <submittedName>
        <fullName evidence="6">Type IV secretion system protein VirB6</fullName>
    </submittedName>
</protein>
<keyword evidence="7" id="KW-1185">Reference proteome</keyword>
<dbReference type="InterPro" id="IPR007688">
    <property type="entry name" value="Conjugal_tfr_TrbL/VirB6"/>
</dbReference>
<evidence type="ECO:0000256" key="5">
    <source>
        <dbReference type="SAM" id="Phobius"/>
    </source>
</evidence>
<accession>A0A841HQ76</accession>
<dbReference type="RefSeq" id="WP_184334384.1">
    <property type="nucleotide sequence ID" value="NZ_JACHHZ010000004.1"/>
</dbReference>
<evidence type="ECO:0000256" key="2">
    <source>
        <dbReference type="ARBA" id="ARBA00022692"/>
    </source>
</evidence>
<keyword evidence="4 5" id="KW-0472">Membrane</keyword>
<organism evidence="6 7">
    <name type="scientific">Povalibacter uvarum</name>
    <dbReference type="NCBI Taxonomy" id="732238"/>
    <lineage>
        <taxon>Bacteria</taxon>
        <taxon>Pseudomonadati</taxon>
        <taxon>Pseudomonadota</taxon>
        <taxon>Gammaproteobacteria</taxon>
        <taxon>Steroidobacterales</taxon>
        <taxon>Steroidobacteraceae</taxon>
        <taxon>Povalibacter</taxon>
    </lineage>
</organism>
<comment type="subcellular location">
    <subcellularLocation>
        <location evidence="1">Membrane</location>
        <topology evidence="1">Multi-pass membrane protein</topology>
    </subcellularLocation>
</comment>
<evidence type="ECO:0000313" key="6">
    <source>
        <dbReference type="EMBL" id="MBB6095016.1"/>
    </source>
</evidence>
<feature type="transmembrane region" description="Helical" evidence="5">
    <location>
        <begin position="64"/>
        <end position="81"/>
    </location>
</feature>
<evidence type="ECO:0000313" key="7">
    <source>
        <dbReference type="Proteomes" id="UP000588068"/>
    </source>
</evidence>
<reference evidence="6 7" key="1">
    <citation type="submission" date="2020-08" db="EMBL/GenBank/DDBJ databases">
        <title>Genomic Encyclopedia of Type Strains, Phase IV (KMG-IV): sequencing the most valuable type-strain genomes for metagenomic binning, comparative biology and taxonomic classification.</title>
        <authorList>
            <person name="Goeker M."/>
        </authorList>
    </citation>
    <scope>NUCLEOTIDE SEQUENCE [LARGE SCALE GENOMIC DNA]</scope>
    <source>
        <strain evidence="6 7">DSM 26723</strain>
    </source>
</reference>
<keyword evidence="2 5" id="KW-0812">Transmembrane</keyword>
<dbReference type="EMBL" id="JACHHZ010000004">
    <property type="protein sequence ID" value="MBB6095016.1"/>
    <property type="molecule type" value="Genomic_DNA"/>
</dbReference>
<feature type="transmembrane region" description="Helical" evidence="5">
    <location>
        <begin position="164"/>
        <end position="182"/>
    </location>
</feature>
<evidence type="ECO:0000256" key="1">
    <source>
        <dbReference type="ARBA" id="ARBA00004141"/>
    </source>
</evidence>
<feature type="transmembrane region" description="Helical" evidence="5">
    <location>
        <begin position="197"/>
        <end position="217"/>
    </location>
</feature>